<keyword evidence="8" id="KW-1185">Reference proteome</keyword>
<sequence>MFSPDYLESLDLDPYNYTAGHWLHRDREEREVRYIKFDFDALRRRVVEVCDGATAIASYEKKEGTANRVFIFTTNNGKRLVAKVPFRLGIPSGLVIRSEVATVKFLQTNTSIPMPKILDWSIDVANAVGTEYIIMEHASGVQLDKKWDHMSPDQKIKCIQGIHEKLTGMVDIDFLAYGSIYDSAYPSESEQETVPFKEGFCIGPHLDLTYWDGFAGDEKYYHQMKPNRGPWKSFEAYCNARIDSSISCIPPSTSPNRPASNLPSWHGSPQSHIDLLESLRDVLKAVSNDPNSERILDASKPTLYCYLPKRHIFVSDTDPTIITSIIDFQTACIDAPFMYASSFITFLEPKDPPDSEDVIYIQVFIQSIMQNMPKLLAPMAVSQNFFRPFATCDMAWKQGAASLRHALQELSGEWERLGLASPCPVPAIPESEAKQHHVENAKCTAALRTRMTFAKNIGCRPDGWVSAEKWEETVLACVVGWNAFSSMSGMTLEEDIVLGAQDL</sequence>
<dbReference type="GO" id="GO:0005739">
    <property type="term" value="C:mitochondrion"/>
    <property type="evidence" value="ECO:0007669"/>
    <property type="project" value="UniProtKB-SubCell"/>
</dbReference>
<accession>A0A6A6E2D7</accession>
<evidence type="ECO:0000256" key="6">
    <source>
        <dbReference type="ARBA" id="ARBA00031849"/>
    </source>
</evidence>
<keyword evidence="5" id="KW-0496">Mitochondrion</keyword>
<dbReference type="InterPro" id="IPR051035">
    <property type="entry name" value="Mito_inheritance_9"/>
</dbReference>
<dbReference type="PANTHER" id="PTHR36091:SF1">
    <property type="entry name" value="ALTERED INHERITANCE OF MITOCHONDRIA PROTEIN 9, MITOCHONDRIAL"/>
    <property type="match status" value="1"/>
</dbReference>
<organism evidence="7 8">
    <name type="scientific">Zopfia rhizophila CBS 207.26</name>
    <dbReference type="NCBI Taxonomy" id="1314779"/>
    <lineage>
        <taxon>Eukaryota</taxon>
        <taxon>Fungi</taxon>
        <taxon>Dikarya</taxon>
        <taxon>Ascomycota</taxon>
        <taxon>Pezizomycotina</taxon>
        <taxon>Dothideomycetes</taxon>
        <taxon>Dothideomycetes incertae sedis</taxon>
        <taxon>Zopfiaceae</taxon>
        <taxon>Zopfia</taxon>
    </lineage>
</organism>
<dbReference type="AlphaFoldDB" id="A0A6A6E2D7"/>
<evidence type="ECO:0000256" key="3">
    <source>
        <dbReference type="ARBA" id="ARBA00016197"/>
    </source>
</evidence>
<comment type="subcellular location">
    <subcellularLocation>
        <location evidence="1">Mitochondrion</location>
    </subcellularLocation>
</comment>
<name>A0A6A6E2D7_9PEZI</name>
<evidence type="ECO:0000256" key="4">
    <source>
        <dbReference type="ARBA" id="ARBA00022946"/>
    </source>
</evidence>
<gene>
    <name evidence="7" type="ORF">K469DRAFT_739173</name>
</gene>
<keyword evidence="4" id="KW-0809">Transit peptide</keyword>
<evidence type="ECO:0000256" key="1">
    <source>
        <dbReference type="ARBA" id="ARBA00004173"/>
    </source>
</evidence>
<dbReference type="InterPro" id="IPR011009">
    <property type="entry name" value="Kinase-like_dom_sf"/>
</dbReference>
<dbReference type="PANTHER" id="PTHR36091">
    <property type="entry name" value="ALTERED INHERITANCE OF MITOCHONDRIA PROTEIN 9, MITOCHONDRIAL"/>
    <property type="match status" value="1"/>
</dbReference>
<reference evidence="7" key="1">
    <citation type="journal article" date="2020" name="Stud. Mycol.">
        <title>101 Dothideomycetes genomes: a test case for predicting lifestyles and emergence of pathogens.</title>
        <authorList>
            <person name="Haridas S."/>
            <person name="Albert R."/>
            <person name="Binder M."/>
            <person name="Bloem J."/>
            <person name="Labutti K."/>
            <person name="Salamov A."/>
            <person name="Andreopoulos B."/>
            <person name="Baker S."/>
            <person name="Barry K."/>
            <person name="Bills G."/>
            <person name="Bluhm B."/>
            <person name="Cannon C."/>
            <person name="Castanera R."/>
            <person name="Culley D."/>
            <person name="Daum C."/>
            <person name="Ezra D."/>
            <person name="Gonzalez J."/>
            <person name="Henrissat B."/>
            <person name="Kuo A."/>
            <person name="Liang C."/>
            <person name="Lipzen A."/>
            <person name="Lutzoni F."/>
            <person name="Magnuson J."/>
            <person name="Mondo S."/>
            <person name="Nolan M."/>
            <person name="Ohm R."/>
            <person name="Pangilinan J."/>
            <person name="Park H.-J."/>
            <person name="Ramirez L."/>
            <person name="Alfaro M."/>
            <person name="Sun H."/>
            <person name="Tritt A."/>
            <person name="Yoshinaga Y."/>
            <person name="Zwiers L.-H."/>
            <person name="Turgeon B."/>
            <person name="Goodwin S."/>
            <person name="Spatafora J."/>
            <person name="Crous P."/>
            <person name="Grigoriev I."/>
        </authorList>
    </citation>
    <scope>NUCLEOTIDE SEQUENCE</scope>
    <source>
        <strain evidence="7">CBS 207.26</strain>
    </source>
</reference>
<dbReference type="Proteomes" id="UP000800200">
    <property type="component" value="Unassembled WGS sequence"/>
</dbReference>
<protein>
    <recommendedName>
        <fullName evidence="3">Altered inheritance of mitochondria protein 9, mitochondrial</fullName>
    </recommendedName>
    <alternativeName>
        <fullName evidence="6">Found in mitochondrial proteome protein 29</fullName>
    </alternativeName>
</protein>
<evidence type="ECO:0000256" key="2">
    <source>
        <dbReference type="ARBA" id="ARBA00005543"/>
    </source>
</evidence>
<dbReference type="EMBL" id="ML994636">
    <property type="protein sequence ID" value="KAF2184739.1"/>
    <property type="molecule type" value="Genomic_DNA"/>
</dbReference>
<evidence type="ECO:0000313" key="8">
    <source>
        <dbReference type="Proteomes" id="UP000800200"/>
    </source>
</evidence>
<proteinExistence type="inferred from homology"/>
<dbReference type="SUPFAM" id="SSF56112">
    <property type="entry name" value="Protein kinase-like (PK-like)"/>
    <property type="match status" value="1"/>
</dbReference>
<dbReference type="OrthoDB" id="2831558at2759"/>
<evidence type="ECO:0000256" key="5">
    <source>
        <dbReference type="ARBA" id="ARBA00023128"/>
    </source>
</evidence>
<evidence type="ECO:0000313" key="7">
    <source>
        <dbReference type="EMBL" id="KAF2184739.1"/>
    </source>
</evidence>
<comment type="similarity">
    <text evidence="2">Belongs to the AIM9 family.</text>
</comment>